<protein>
    <recommendedName>
        <fullName evidence="2">Methyltransferase FkbM domain-containing protein</fullName>
    </recommendedName>
</protein>
<dbReference type="EMBL" id="BMKA01000006">
    <property type="protein sequence ID" value="GGA29198.1"/>
    <property type="molecule type" value="Genomic_DNA"/>
</dbReference>
<dbReference type="InterPro" id="IPR053188">
    <property type="entry name" value="FkbM_Methyltransferase"/>
</dbReference>
<feature type="domain" description="Methyltransferase FkbM" evidence="2">
    <location>
        <begin position="17"/>
        <end position="190"/>
    </location>
</feature>
<reference evidence="3" key="1">
    <citation type="journal article" date="2014" name="Int. J. Syst. Evol. Microbiol.">
        <title>Complete genome sequence of Corynebacterium casei LMG S-19264T (=DSM 44701T), isolated from a smear-ripened cheese.</title>
        <authorList>
            <consortium name="US DOE Joint Genome Institute (JGI-PGF)"/>
            <person name="Walter F."/>
            <person name="Albersmeier A."/>
            <person name="Kalinowski J."/>
            <person name="Ruckert C."/>
        </authorList>
    </citation>
    <scope>NUCLEOTIDE SEQUENCE</scope>
    <source>
        <strain evidence="3">CGMCC 1.15880</strain>
    </source>
</reference>
<dbReference type="InterPro" id="IPR006342">
    <property type="entry name" value="FkbM_mtfrase"/>
</dbReference>
<keyword evidence="4" id="KW-1185">Reference proteome</keyword>
<dbReference type="PANTHER" id="PTHR36973">
    <property type="entry name" value="SLL1456 PROTEIN-RELATED"/>
    <property type="match status" value="1"/>
</dbReference>
<proteinExistence type="predicted"/>
<dbReference type="RefSeq" id="WP_188677949.1">
    <property type="nucleotide sequence ID" value="NZ_BMKA01000006.1"/>
</dbReference>
<evidence type="ECO:0000313" key="4">
    <source>
        <dbReference type="Proteomes" id="UP000628017"/>
    </source>
</evidence>
<organism evidence="3 4">
    <name type="scientific">Neptunicoccus cionae</name>
    <dbReference type="NCBI Taxonomy" id="2035344"/>
    <lineage>
        <taxon>Bacteria</taxon>
        <taxon>Pseudomonadati</taxon>
        <taxon>Pseudomonadota</taxon>
        <taxon>Alphaproteobacteria</taxon>
        <taxon>Rhodobacterales</taxon>
        <taxon>Paracoccaceae</taxon>
        <taxon>Neptunicoccus</taxon>
    </lineage>
</organism>
<dbReference type="Pfam" id="PF05050">
    <property type="entry name" value="Methyltransf_21"/>
    <property type="match status" value="1"/>
</dbReference>
<dbReference type="NCBIfam" id="TIGR01444">
    <property type="entry name" value="fkbM_fam"/>
    <property type="match status" value="1"/>
</dbReference>
<dbReference type="Gene3D" id="3.40.50.150">
    <property type="entry name" value="Vaccinia Virus protein VP39"/>
    <property type="match status" value="1"/>
</dbReference>
<sequence length="504" mass="55698">MSDSKFDTPIGVVVHIGAGTGQSLKELVAERPDHIMLIEPHPETVARLHEAVKEAKRNTSDLSIEVINAAVSQQTGQSPFYMLNFTDLSSLCQPTALTDLMQGVRVEQTMPVKTLRLADMLENVTFQNGKRHRLILEAPGMEMAILKDCAATGLFDRFEDIHVSVGIETYFDGAADSQHVLEFLFETGYVLLAQDETADPDWPHFSLHRNPVSAKLSEVVKTHEIEKEKLQKQLSEATQVGQNAEEALKEQATAAEAEKKRSQEQLAQATQERDFARQQTKDVERILKERNAKAEAELAKTYEHEQQSLQKQLEQALTEQKTLSEKLSSLEQEQKTKLADGAVALAASEASFGVLRAKLEAAETLRAEAEDKATRAYNEQVTAEREGKRELAMALRLQTLQQQDLAELQQRYAAAQVESRKQEDLLIKLTQKLGSAAGYLHGLTDDSPTPERISQPAPRKNTPKKRAPAKVSGEAAATSQKTTTAKTKTKAAAKPALRKKSGST</sequence>
<reference evidence="3" key="2">
    <citation type="submission" date="2020-09" db="EMBL/GenBank/DDBJ databases">
        <authorList>
            <person name="Sun Q."/>
            <person name="Zhou Y."/>
        </authorList>
    </citation>
    <scope>NUCLEOTIDE SEQUENCE</scope>
    <source>
        <strain evidence="3">CGMCC 1.15880</strain>
    </source>
</reference>
<feature type="region of interest" description="Disordered" evidence="1">
    <location>
        <begin position="255"/>
        <end position="280"/>
    </location>
</feature>
<feature type="compositionally biased region" description="Basic residues" evidence="1">
    <location>
        <begin position="487"/>
        <end position="504"/>
    </location>
</feature>
<evidence type="ECO:0000256" key="1">
    <source>
        <dbReference type="SAM" id="MobiDB-lite"/>
    </source>
</evidence>
<evidence type="ECO:0000313" key="3">
    <source>
        <dbReference type="EMBL" id="GGA29198.1"/>
    </source>
</evidence>
<feature type="compositionally biased region" description="Basic and acidic residues" evidence="1">
    <location>
        <begin position="271"/>
        <end position="280"/>
    </location>
</feature>
<feature type="compositionally biased region" description="Low complexity" evidence="1">
    <location>
        <begin position="475"/>
        <end position="486"/>
    </location>
</feature>
<dbReference type="SUPFAM" id="SSF53335">
    <property type="entry name" value="S-adenosyl-L-methionine-dependent methyltransferases"/>
    <property type="match status" value="1"/>
</dbReference>
<dbReference type="AlphaFoldDB" id="A0A916R2H1"/>
<feature type="region of interest" description="Disordered" evidence="1">
    <location>
        <begin position="439"/>
        <end position="504"/>
    </location>
</feature>
<gene>
    <name evidence="3" type="ORF">GCM10011498_32940</name>
</gene>
<accession>A0A916R2H1</accession>
<dbReference type="Proteomes" id="UP000628017">
    <property type="component" value="Unassembled WGS sequence"/>
</dbReference>
<dbReference type="InterPro" id="IPR029063">
    <property type="entry name" value="SAM-dependent_MTases_sf"/>
</dbReference>
<dbReference type="GO" id="GO:0008171">
    <property type="term" value="F:O-methyltransferase activity"/>
    <property type="evidence" value="ECO:0007669"/>
    <property type="project" value="TreeGrafter"/>
</dbReference>
<name>A0A916R2H1_9RHOB</name>
<dbReference type="PANTHER" id="PTHR36973:SF4">
    <property type="entry name" value="NODULATION PROTEIN"/>
    <property type="match status" value="1"/>
</dbReference>
<comment type="caution">
    <text evidence="3">The sequence shown here is derived from an EMBL/GenBank/DDBJ whole genome shotgun (WGS) entry which is preliminary data.</text>
</comment>
<evidence type="ECO:0000259" key="2">
    <source>
        <dbReference type="Pfam" id="PF05050"/>
    </source>
</evidence>